<dbReference type="OMA" id="NVYPQED"/>
<dbReference type="InterPro" id="IPR041562">
    <property type="entry name" value="MCM_lid"/>
</dbReference>
<sequence length="872" mass="97421">MQNGLSDQELSEQLVQVYKNFLLNDDEYSSRIRQIALENTESSRLLVDLKDLRRINEDLPRKVISEPYTYVSPFEDAIKELIDLDRGLNKEGKSMNKVSLSVRVGFTGWFGRHHLTPRGLTANNVNRMVCIEGIISQCSIVRPKLVKSVHISQSSMIGKLDSNGNPVQTYVEVRDHRDLSCLFKDRYVQSGIPKEDSYGNKMEVEIGLCKYKDNQKLTLQELPEMIPTGQLPRSVEVIVEDDLVEVVKPGDRVRIVGVYKPLGRKDGNAITGIFKVVIIANSIQLLNMNVVNPDVSPQEIKAMKEISARSDTFEILSNSFAPSLCGHEYIKKGLLLGILGGAEHNLENGTHIRGDIHTLLIGEPSCGKSQLLRFIMSIAPLAISTTGRGCSGVGLTAAVTYDPDTKERKLEAGATVLADRGIVCIDEFDKMSFADRVAIHEVMEQQRVTIAKAGIQASLNARCSIFAAANPVYGHFDDRMELSRQIAFPDSLLSRFDLIFIVRDVKTSQQDRRIASQVLAQIRYKNCNSSNFSGPNRSMSTVIIQPDLQDDDNTDDEINKIWQTSVFQMFESNSDMNNASTSTKHQGRSIDNTTTQRILTTSFLRKYIHYCKYVRSTPKLSDEAIELVAKFFSDLRSRCLNQSNGSTTCTTRTLEGIIRLATAHSKLKMQDFVLKEDVQVACELLNYALFGEYPDTKCLEQNEEAEENGDDEDTFDRDNRRNEKKSRRKSDITFLADDNGSVPAAPPSSSATTPGRIALDPIESAARGRETALAVADLLRKDIDVDIIRSSNISGERKQLLISCIAEQFADTGLEAMLLEDLLGQINNKIKNSSHSNQIELSTIEELKEVIYLLESENKLMTVDDIIYSVVS</sequence>
<dbReference type="AlphaFoldDB" id="B6AEN0"/>
<dbReference type="InterPro" id="IPR018525">
    <property type="entry name" value="MCM_CS"/>
</dbReference>
<dbReference type="PANTHER" id="PTHR11630">
    <property type="entry name" value="DNA REPLICATION LICENSING FACTOR MCM FAMILY MEMBER"/>
    <property type="match status" value="1"/>
</dbReference>
<dbReference type="Pfam" id="PF17207">
    <property type="entry name" value="MCM_OB"/>
    <property type="match status" value="1"/>
</dbReference>
<evidence type="ECO:0000256" key="10">
    <source>
        <dbReference type="RuleBase" id="RU004070"/>
    </source>
</evidence>
<dbReference type="GeneID" id="6996157"/>
<dbReference type="GO" id="GO:0003697">
    <property type="term" value="F:single-stranded DNA binding"/>
    <property type="evidence" value="ECO:0007669"/>
    <property type="project" value="TreeGrafter"/>
</dbReference>
<dbReference type="GO" id="GO:0005524">
    <property type="term" value="F:ATP binding"/>
    <property type="evidence" value="ECO:0007669"/>
    <property type="project" value="UniProtKB-UniRule"/>
</dbReference>
<dbReference type="SMART" id="SM00350">
    <property type="entry name" value="MCM"/>
    <property type="match status" value="1"/>
</dbReference>
<feature type="region of interest" description="Disordered" evidence="12">
    <location>
        <begin position="702"/>
        <end position="756"/>
    </location>
</feature>
<dbReference type="eggNOG" id="KOG0479">
    <property type="taxonomic scope" value="Eukaryota"/>
</dbReference>
<comment type="function">
    <text evidence="11">Acts as component of the MCM2-7 complex (MCM complex) which is the replicative helicase essential for 'once per cell cycle' DNA replication initiation and elongation in eukaryotic cells. The active ATPase sites in the MCM2-7 ring are formed through the interaction surfaces of two neighboring subunits such that a critical structure of a conserved arginine finger motif is provided in trans relative to the ATP-binding site of the Walker A box of the adjacent subunit. The six ATPase active sites, however, are likely to contribute differentially to the complex helicase activity.</text>
</comment>
<dbReference type="Gene3D" id="2.40.50.140">
    <property type="entry name" value="Nucleic acid-binding proteins"/>
    <property type="match status" value="1"/>
</dbReference>
<dbReference type="InterPro" id="IPR033762">
    <property type="entry name" value="MCM_OB"/>
</dbReference>
<dbReference type="VEuPathDB" id="CryptoDB:CMU_013220"/>
<dbReference type="SMART" id="SM00382">
    <property type="entry name" value="AAA"/>
    <property type="match status" value="1"/>
</dbReference>
<reference evidence="14" key="1">
    <citation type="submission" date="2008-06" db="EMBL/GenBank/DDBJ databases">
        <authorList>
            <person name="Lorenzi H."/>
            <person name="Inman J."/>
            <person name="Miller J."/>
            <person name="Schobel S."/>
            <person name="Amedeo P."/>
            <person name="Caler E.V."/>
            <person name="da Silva J."/>
        </authorList>
    </citation>
    <scope>NUCLEOTIDE SEQUENCE [LARGE SCALE GENOMIC DNA]</scope>
    <source>
        <strain evidence="14">RN66</strain>
    </source>
</reference>
<protein>
    <recommendedName>
        <fullName evidence="11">DNA replication licensing factor MCM3</fullName>
        <ecNumber evidence="11">3.6.4.12</ecNumber>
    </recommendedName>
</protein>
<dbReference type="GO" id="GO:0000727">
    <property type="term" value="P:double-strand break repair via break-induced replication"/>
    <property type="evidence" value="ECO:0007669"/>
    <property type="project" value="TreeGrafter"/>
</dbReference>
<evidence type="ECO:0000256" key="3">
    <source>
        <dbReference type="ARBA" id="ARBA00022705"/>
    </source>
</evidence>
<dbReference type="PANTHER" id="PTHR11630:SF46">
    <property type="entry name" value="DNA REPLICATION LICENSING FACTOR MCM3-RELATED"/>
    <property type="match status" value="1"/>
</dbReference>
<evidence type="ECO:0000256" key="8">
    <source>
        <dbReference type="ARBA" id="ARBA00023125"/>
    </source>
</evidence>
<dbReference type="RefSeq" id="XP_002140996.1">
    <property type="nucleotide sequence ID" value="XM_002140960.1"/>
</dbReference>
<dbReference type="GO" id="GO:0017116">
    <property type="term" value="F:single-stranded DNA helicase activity"/>
    <property type="evidence" value="ECO:0007669"/>
    <property type="project" value="TreeGrafter"/>
</dbReference>
<dbReference type="Pfam" id="PF00493">
    <property type="entry name" value="MCM"/>
    <property type="match status" value="1"/>
</dbReference>
<dbReference type="PRINTS" id="PR01657">
    <property type="entry name" value="MCMFAMILY"/>
</dbReference>
<evidence type="ECO:0000313" key="15">
    <source>
        <dbReference type="Proteomes" id="UP000001460"/>
    </source>
</evidence>
<dbReference type="InterPro" id="IPR027925">
    <property type="entry name" value="MCM_N"/>
</dbReference>
<dbReference type="InterPro" id="IPR027417">
    <property type="entry name" value="P-loop_NTPase"/>
</dbReference>
<dbReference type="SUPFAM" id="SSF50249">
    <property type="entry name" value="Nucleic acid-binding proteins"/>
    <property type="match status" value="1"/>
</dbReference>
<keyword evidence="3 11" id="KW-0235">DNA replication</keyword>
<evidence type="ECO:0000256" key="11">
    <source>
        <dbReference type="RuleBase" id="RU368061"/>
    </source>
</evidence>
<keyword evidence="8 10" id="KW-0238">DNA-binding</keyword>
<dbReference type="Gene3D" id="3.40.50.300">
    <property type="entry name" value="P-loop containing nucleotide triphosphate hydrolases"/>
    <property type="match status" value="1"/>
</dbReference>
<evidence type="ECO:0000256" key="1">
    <source>
        <dbReference type="ARBA" id="ARBA00004123"/>
    </source>
</evidence>
<keyword evidence="7 10" id="KW-0067">ATP-binding</keyword>
<dbReference type="InterPro" id="IPR008046">
    <property type="entry name" value="Mcm3"/>
</dbReference>
<dbReference type="GO" id="GO:0005634">
    <property type="term" value="C:nucleus"/>
    <property type="evidence" value="ECO:0007669"/>
    <property type="project" value="UniProtKB-SubCell"/>
</dbReference>
<dbReference type="InterPro" id="IPR003593">
    <property type="entry name" value="AAA+_ATPase"/>
</dbReference>
<feature type="domain" description="MCM C-terminal AAA(+) ATPase" evidence="13">
    <location>
        <begin position="312"/>
        <end position="518"/>
    </location>
</feature>
<evidence type="ECO:0000313" key="14">
    <source>
        <dbReference type="EMBL" id="EEA06647.1"/>
    </source>
</evidence>
<dbReference type="InterPro" id="IPR031327">
    <property type="entry name" value="MCM"/>
</dbReference>
<keyword evidence="5 11" id="KW-0378">Hydrolase</keyword>
<dbReference type="SUPFAM" id="SSF52540">
    <property type="entry name" value="P-loop containing nucleoside triphosphate hydrolases"/>
    <property type="match status" value="1"/>
</dbReference>
<dbReference type="OrthoDB" id="1882346at2759"/>
<dbReference type="Gene3D" id="3.30.1640.10">
    <property type="entry name" value="mini-chromosome maintenance (MCM) complex, chain A, domain 1"/>
    <property type="match status" value="1"/>
</dbReference>
<comment type="catalytic activity">
    <reaction evidence="11">
        <text>ATP + H2O = ADP + phosphate + H(+)</text>
        <dbReference type="Rhea" id="RHEA:13065"/>
        <dbReference type="ChEBI" id="CHEBI:15377"/>
        <dbReference type="ChEBI" id="CHEBI:15378"/>
        <dbReference type="ChEBI" id="CHEBI:30616"/>
        <dbReference type="ChEBI" id="CHEBI:43474"/>
        <dbReference type="ChEBI" id="CHEBI:456216"/>
        <dbReference type="EC" id="3.6.4.12"/>
    </reaction>
</comment>
<accession>B6AEN0</accession>
<dbReference type="GO" id="GO:0016887">
    <property type="term" value="F:ATP hydrolysis activity"/>
    <property type="evidence" value="ECO:0007669"/>
    <property type="project" value="RHEA"/>
</dbReference>
<dbReference type="Gene3D" id="2.20.28.10">
    <property type="match status" value="1"/>
</dbReference>
<evidence type="ECO:0000256" key="9">
    <source>
        <dbReference type="ARBA" id="ARBA00023242"/>
    </source>
</evidence>
<evidence type="ECO:0000259" key="13">
    <source>
        <dbReference type="PROSITE" id="PS50051"/>
    </source>
</evidence>
<comment type="subunit">
    <text evidence="11">Component of the MCM2-7 complex.</text>
</comment>
<keyword evidence="6 11" id="KW-0347">Helicase</keyword>
<dbReference type="InterPro" id="IPR012340">
    <property type="entry name" value="NA-bd_OB-fold"/>
</dbReference>
<dbReference type="PRINTS" id="PR01659">
    <property type="entry name" value="MCMPROTEIN3"/>
</dbReference>
<dbReference type="Pfam" id="PF17855">
    <property type="entry name" value="MCM_lid"/>
    <property type="match status" value="1"/>
</dbReference>
<keyword evidence="4 10" id="KW-0547">Nucleotide-binding</keyword>
<name>B6AEN0_CRYMR</name>
<evidence type="ECO:0000256" key="2">
    <source>
        <dbReference type="ARBA" id="ARBA00008010"/>
    </source>
</evidence>
<dbReference type="PROSITE" id="PS50051">
    <property type="entry name" value="MCM_2"/>
    <property type="match status" value="1"/>
</dbReference>
<dbReference type="STRING" id="441375.B6AEN0"/>
<evidence type="ECO:0000256" key="12">
    <source>
        <dbReference type="SAM" id="MobiDB-lite"/>
    </source>
</evidence>
<comment type="subcellular location">
    <subcellularLocation>
        <location evidence="1 11">Nucleus</location>
    </subcellularLocation>
</comment>
<dbReference type="InterPro" id="IPR001208">
    <property type="entry name" value="MCM_dom"/>
</dbReference>
<keyword evidence="15" id="KW-1185">Reference proteome</keyword>
<dbReference type="GO" id="GO:1902975">
    <property type="term" value="P:mitotic DNA replication initiation"/>
    <property type="evidence" value="ECO:0007669"/>
    <property type="project" value="TreeGrafter"/>
</dbReference>
<keyword evidence="9 11" id="KW-0539">Nucleus</keyword>
<evidence type="ECO:0000256" key="4">
    <source>
        <dbReference type="ARBA" id="ARBA00022741"/>
    </source>
</evidence>
<evidence type="ECO:0000256" key="5">
    <source>
        <dbReference type="ARBA" id="ARBA00022801"/>
    </source>
</evidence>
<dbReference type="EMBL" id="DS989730">
    <property type="protein sequence ID" value="EEA06647.1"/>
    <property type="molecule type" value="Genomic_DNA"/>
</dbReference>
<gene>
    <name evidence="14" type="ORF">CMU_013220</name>
</gene>
<dbReference type="Proteomes" id="UP000001460">
    <property type="component" value="Unassembled WGS sequence"/>
</dbReference>
<comment type="similarity">
    <text evidence="2 10">Belongs to the MCM family.</text>
</comment>
<dbReference type="Pfam" id="PF14551">
    <property type="entry name" value="MCM_N"/>
    <property type="match status" value="1"/>
</dbReference>
<dbReference type="PROSITE" id="PS00847">
    <property type="entry name" value="MCM_1"/>
    <property type="match status" value="1"/>
</dbReference>
<evidence type="ECO:0000256" key="6">
    <source>
        <dbReference type="ARBA" id="ARBA00022806"/>
    </source>
</evidence>
<organism evidence="14 15">
    <name type="scientific">Cryptosporidium muris (strain RN66)</name>
    <dbReference type="NCBI Taxonomy" id="441375"/>
    <lineage>
        <taxon>Eukaryota</taxon>
        <taxon>Sar</taxon>
        <taxon>Alveolata</taxon>
        <taxon>Apicomplexa</taxon>
        <taxon>Conoidasida</taxon>
        <taxon>Coccidia</taxon>
        <taxon>Eucoccidiorida</taxon>
        <taxon>Eimeriorina</taxon>
        <taxon>Cryptosporidiidae</taxon>
        <taxon>Cryptosporidium</taxon>
    </lineage>
</organism>
<evidence type="ECO:0000256" key="7">
    <source>
        <dbReference type="ARBA" id="ARBA00022840"/>
    </source>
</evidence>
<proteinExistence type="inferred from homology"/>
<dbReference type="GO" id="GO:0006271">
    <property type="term" value="P:DNA strand elongation involved in DNA replication"/>
    <property type="evidence" value="ECO:0007669"/>
    <property type="project" value="TreeGrafter"/>
</dbReference>
<dbReference type="EC" id="3.6.4.12" evidence="11"/>
<feature type="compositionally biased region" description="Acidic residues" evidence="12">
    <location>
        <begin position="702"/>
        <end position="715"/>
    </location>
</feature>
<dbReference type="GO" id="GO:0042555">
    <property type="term" value="C:MCM complex"/>
    <property type="evidence" value="ECO:0007669"/>
    <property type="project" value="UniProtKB-UniRule"/>
</dbReference>